<evidence type="ECO:0000313" key="2">
    <source>
        <dbReference type="Proteomes" id="UP001153331"/>
    </source>
</evidence>
<name>A0ACC2I5V5_9PLEO</name>
<accession>A0ACC2I5V5</accession>
<dbReference type="EMBL" id="JAPHNI010000504">
    <property type="protein sequence ID" value="KAJ8110393.1"/>
    <property type="molecule type" value="Genomic_DNA"/>
</dbReference>
<proteinExistence type="predicted"/>
<comment type="caution">
    <text evidence="1">The sequence shown here is derived from an EMBL/GenBank/DDBJ whole genome shotgun (WGS) entry which is preliminary data.</text>
</comment>
<protein>
    <submittedName>
        <fullName evidence="1">Uncharacterized protein</fullName>
    </submittedName>
</protein>
<gene>
    <name evidence="1" type="ORF">OPT61_g6760</name>
</gene>
<dbReference type="Proteomes" id="UP001153331">
    <property type="component" value="Unassembled WGS sequence"/>
</dbReference>
<reference evidence="1" key="1">
    <citation type="submission" date="2022-11" db="EMBL/GenBank/DDBJ databases">
        <title>Genome Sequence of Boeremia exigua.</title>
        <authorList>
            <person name="Buettner E."/>
        </authorList>
    </citation>
    <scope>NUCLEOTIDE SEQUENCE</scope>
    <source>
        <strain evidence="1">CU02</strain>
    </source>
</reference>
<organism evidence="1 2">
    <name type="scientific">Boeremia exigua</name>
    <dbReference type="NCBI Taxonomy" id="749465"/>
    <lineage>
        <taxon>Eukaryota</taxon>
        <taxon>Fungi</taxon>
        <taxon>Dikarya</taxon>
        <taxon>Ascomycota</taxon>
        <taxon>Pezizomycotina</taxon>
        <taxon>Dothideomycetes</taxon>
        <taxon>Pleosporomycetidae</taxon>
        <taxon>Pleosporales</taxon>
        <taxon>Pleosporineae</taxon>
        <taxon>Didymellaceae</taxon>
        <taxon>Boeremia</taxon>
    </lineage>
</organism>
<evidence type="ECO:0000313" key="1">
    <source>
        <dbReference type="EMBL" id="KAJ8110393.1"/>
    </source>
</evidence>
<keyword evidence="2" id="KW-1185">Reference proteome</keyword>
<sequence>MLYTELLYGGALAVLMPVVSAANPFCKGGAPAVVASVLTDFPPAVSYCSSVFPLPKVSSTSTAPITTVTTTVATQSPLVTVATVTNTLIATITLTDTAVTTTISTTTATVVSVIQQKRDAVDLVGRANPKAAAQWSSVQKQAKSLVASICTCLETPVTVYATTTPSTTISATDTSPVSVTLTATATATATATITATTMTTTTFSITATTTTTTTSTSTVVTTVTQTLAYRGPPCNLAGGSTGCSSNCFCDPRVPGGQVFGVCDTAIQCGGGRPPCSSDADCRAGEACANPCGAGTQCVPFTACTSSFVPAQAKRGLELELFSRRVSPLVRRDESVEVARLAACRRRGILPRDCKS</sequence>